<evidence type="ECO:0000256" key="1">
    <source>
        <dbReference type="SAM" id="Coils"/>
    </source>
</evidence>
<proteinExistence type="predicted"/>
<protein>
    <submittedName>
        <fullName evidence="2">Uncharacterized protein</fullName>
    </submittedName>
</protein>
<organism evidence="2 3">
    <name type="scientific">Caenorhabditis japonica</name>
    <dbReference type="NCBI Taxonomy" id="281687"/>
    <lineage>
        <taxon>Eukaryota</taxon>
        <taxon>Metazoa</taxon>
        <taxon>Ecdysozoa</taxon>
        <taxon>Nematoda</taxon>
        <taxon>Chromadorea</taxon>
        <taxon>Rhabditida</taxon>
        <taxon>Rhabditina</taxon>
        <taxon>Rhabditomorpha</taxon>
        <taxon>Rhabditoidea</taxon>
        <taxon>Rhabditidae</taxon>
        <taxon>Peloderinae</taxon>
        <taxon>Caenorhabditis</taxon>
    </lineage>
</organism>
<dbReference type="EnsemblMetazoa" id="CJA31666.1">
    <property type="protein sequence ID" value="CJA31666.1"/>
    <property type="gene ID" value="WBGene00207513"/>
</dbReference>
<name>A0A8R1EBK8_CAEJA</name>
<reference evidence="3" key="1">
    <citation type="submission" date="2010-08" db="EMBL/GenBank/DDBJ databases">
        <authorList>
            <consortium name="Caenorhabditis japonica Sequencing Consortium"/>
            <person name="Wilson R.K."/>
        </authorList>
    </citation>
    <scope>NUCLEOTIDE SEQUENCE [LARGE SCALE GENOMIC DNA]</scope>
    <source>
        <strain evidence="3">DF5081</strain>
    </source>
</reference>
<sequence length="254" mass="28211">MSNNVPSEILSNSALFTLFGKIFSLVCDLKDQNGVLLNKVEILQSQNEFLSNKVENLETSIGELNGKFGSGITSTKTFAEALKKGLTAAPTQLSFLKAAELAQSSESRKSAVIIKNVEASSDNFNDSLIVKSLTSECLITGENSIFRLKTTGNGPPLLKIQFQQKEDALTLLSKFEQMKWKVKELQNASARPDLSKPELSKFRESWRKAIALNDNAGKRIYTVRNLEVVKISYKQDQEPFTWTVRGNRKGATQN</sequence>
<dbReference type="AlphaFoldDB" id="A0A8R1EBK8"/>
<evidence type="ECO:0000313" key="2">
    <source>
        <dbReference type="EnsemblMetazoa" id="CJA31666.1"/>
    </source>
</evidence>
<keyword evidence="3" id="KW-1185">Reference proteome</keyword>
<evidence type="ECO:0000313" key="3">
    <source>
        <dbReference type="Proteomes" id="UP000005237"/>
    </source>
</evidence>
<feature type="coiled-coil region" evidence="1">
    <location>
        <begin position="40"/>
        <end position="67"/>
    </location>
</feature>
<dbReference type="Proteomes" id="UP000005237">
    <property type="component" value="Unassembled WGS sequence"/>
</dbReference>
<keyword evidence="1" id="KW-0175">Coiled coil</keyword>
<accession>A0A8R1EBK8</accession>
<reference evidence="2" key="2">
    <citation type="submission" date="2022-06" db="UniProtKB">
        <authorList>
            <consortium name="EnsemblMetazoa"/>
        </authorList>
    </citation>
    <scope>IDENTIFICATION</scope>
    <source>
        <strain evidence="2">DF5081</strain>
    </source>
</reference>